<feature type="transmembrane region" description="Helical" evidence="9">
    <location>
        <begin position="6"/>
        <end position="26"/>
    </location>
</feature>
<evidence type="ECO:0000256" key="8">
    <source>
        <dbReference type="RuleBase" id="RU000461"/>
    </source>
</evidence>
<accession>A0A5P9NYF9</accession>
<dbReference type="InterPro" id="IPR036396">
    <property type="entry name" value="Cyt_P450_sf"/>
</dbReference>
<feature type="binding site" description="axial binding residue" evidence="7">
    <location>
        <position position="465"/>
    </location>
    <ligand>
        <name>heme</name>
        <dbReference type="ChEBI" id="CHEBI:30413"/>
    </ligand>
    <ligandPart>
        <name>Fe</name>
        <dbReference type="ChEBI" id="CHEBI:18248"/>
    </ligandPart>
</feature>
<dbReference type="SUPFAM" id="SSF48264">
    <property type="entry name" value="Cytochrome P450"/>
    <property type="match status" value="1"/>
</dbReference>
<evidence type="ECO:0000256" key="4">
    <source>
        <dbReference type="ARBA" id="ARBA00023002"/>
    </source>
</evidence>
<keyword evidence="6 8" id="KW-0503">Monooxygenase</keyword>
<keyword evidence="5 7" id="KW-0408">Iron</keyword>
<evidence type="ECO:0000256" key="2">
    <source>
        <dbReference type="ARBA" id="ARBA00010617"/>
    </source>
</evidence>
<evidence type="ECO:0000256" key="6">
    <source>
        <dbReference type="ARBA" id="ARBA00023033"/>
    </source>
</evidence>
<dbReference type="GO" id="GO:0016705">
    <property type="term" value="F:oxidoreductase activity, acting on paired donors, with incorporation or reduction of molecular oxygen"/>
    <property type="evidence" value="ECO:0007669"/>
    <property type="project" value="InterPro"/>
</dbReference>
<keyword evidence="3 7" id="KW-0479">Metal-binding</keyword>
<comment type="similarity">
    <text evidence="2 8">Belongs to the cytochrome P450 family.</text>
</comment>
<dbReference type="PANTHER" id="PTHR24303">
    <property type="entry name" value="HEME-BINDING MONOOXYGENASE FAMILY"/>
    <property type="match status" value="1"/>
</dbReference>
<dbReference type="GO" id="GO:0005506">
    <property type="term" value="F:iron ion binding"/>
    <property type="evidence" value="ECO:0007669"/>
    <property type="project" value="InterPro"/>
</dbReference>
<dbReference type="InterPro" id="IPR001128">
    <property type="entry name" value="Cyt_P450"/>
</dbReference>
<keyword evidence="9" id="KW-0472">Membrane</keyword>
<name>A0A5P9NYF9_9ACAR</name>
<dbReference type="PRINTS" id="PR00463">
    <property type="entry name" value="EP450I"/>
</dbReference>
<dbReference type="GO" id="GO:0004497">
    <property type="term" value="F:monooxygenase activity"/>
    <property type="evidence" value="ECO:0007669"/>
    <property type="project" value="UniProtKB-KW"/>
</dbReference>
<keyword evidence="7 8" id="KW-0349">Heme</keyword>
<dbReference type="InterPro" id="IPR017972">
    <property type="entry name" value="Cyt_P450_CS"/>
</dbReference>
<dbReference type="GO" id="GO:0020037">
    <property type="term" value="F:heme binding"/>
    <property type="evidence" value="ECO:0007669"/>
    <property type="project" value="InterPro"/>
</dbReference>
<protein>
    <submittedName>
        <fullName evidence="10">Cyp307a1</fullName>
    </submittedName>
</protein>
<dbReference type="AlphaFoldDB" id="A0A5P9NYF9"/>
<dbReference type="PROSITE" id="PS00086">
    <property type="entry name" value="CYTOCHROME_P450"/>
    <property type="match status" value="1"/>
</dbReference>
<reference evidence="10" key="1">
    <citation type="submission" date="2019-04" db="EMBL/GenBank/DDBJ databases">
        <title>De novo RNA-seq and annotation of juvenile hormone and ecdysteroid biosynthesis genes and microrna in a spider mite Eotetranychus kankitus.</title>
        <authorList>
            <person name="Li G."/>
        </authorList>
    </citation>
    <scope>NUCLEOTIDE SEQUENCE</scope>
</reference>
<evidence type="ECO:0000256" key="9">
    <source>
        <dbReference type="SAM" id="Phobius"/>
    </source>
</evidence>
<evidence type="ECO:0000256" key="3">
    <source>
        <dbReference type="ARBA" id="ARBA00022723"/>
    </source>
</evidence>
<dbReference type="EMBL" id="MK733894">
    <property type="protein sequence ID" value="QFU80943.1"/>
    <property type="molecule type" value="mRNA"/>
</dbReference>
<dbReference type="PANTHER" id="PTHR24303:SF31">
    <property type="entry name" value="CYTOCHROME P450 307A1-RELATED"/>
    <property type="match status" value="1"/>
</dbReference>
<sequence>MDFLSFSFVYSVFCGAIILFILKKLFSQPPPKFGKYAPSPSRLPIIGHLHLLAKFPDDPWKGFDAIRQQFGDVVSLKLGTCDTIMVSSLETIKEVLINKAKIFSGRPDFYRYHLIFGGDRENALALCEWSELQKLRRSLCSISSTPKFASTSYEMLDKAITSEMGKFINLIESKPDRILTKCLVRQFSLNVFTEYLCASRMDYGNSTLIEQAYNFDFVFYDISQCGPLDFLPFLKTLGFFRGYIKKLNSISKAVRVYVEEFLVKPRIAKMDKSSMLEGKMDLDSCDSMISLDLMYKYHLQNPEELSYDHFFFAIGDLVGGSSGITNLLMRIIGHLAMDMEAQEEMYQEVLAAARQLDTDTISIKHRPYTPLADASILEALRLSSSPIVPHVPTQDTTIGEYFVPKGTMILFNNWRMNFSSEFYTEPEKFQPSRFLVHSTNNNSPNPWQIKKPEVFMPFSVGQRSCLGFKLTQNITFAALCNLLLRYKIEPVDPVETIREHVKMGILALRVDDCFRVQLIPRE</sequence>
<evidence type="ECO:0000313" key="10">
    <source>
        <dbReference type="EMBL" id="QFU80943.1"/>
    </source>
</evidence>
<keyword evidence="9" id="KW-1133">Transmembrane helix</keyword>
<evidence type="ECO:0000256" key="5">
    <source>
        <dbReference type="ARBA" id="ARBA00023004"/>
    </source>
</evidence>
<keyword evidence="4 8" id="KW-0560">Oxidoreductase</keyword>
<keyword evidence="9" id="KW-0812">Transmembrane</keyword>
<dbReference type="InterPro" id="IPR002401">
    <property type="entry name" value="Cyt_P450_E_grp-I"/>
</dbReference>
<comment type="cofactor">
    <cofactor evidence="1 7">
        <name>heme</name>
        <dbReference type="ChEBI" id="CHEBI:30413"/>
    </cofactor>
</comment>
<proteinExistence type="evidence at transcript level"/>
<organism evidence="10">
    <name type="scientific">Eotetranychus kankitus</name>
    <dbReference type="NCBI Taxonomy" id="2137873"/>
    <lineage>
        <taxon>Eukaryota</taxon>
        <taxon>Metazoa</taxon>
        <taxon>Ecdysozoa</taxon>
        <taxon>Arthropoda</taxon>
        <taxon>Chelicerata</taxon>
        <taxon>Arachnida</taxon>
        <taxon>Acari</taxon>
        <taxon>Acariformes</taxon>
        <taxon>Trombidiformes</taxon>
        <taxon>Prostigmata</taxon>
        <taxon>Eleutherengona</taxon>
        <taxon>Raphignathae</taxon>
        <taxon>Tetranychoidea</taxon>
        <taxon>Tetranychidae</taxon>
        <taxon>Eotetranychus</taxon>
    </lineage>
</organism>
<evidence type="ECO:0000256" key="1">
    <source>
        <dbReference type="ARBA" id="ARBA00001971"/>
    </source>
</evidence>
<evidence type="ECO:0000256" key="7">
    <source>
        <dbReference type="PIRSR" id="PIRSR602401-1"/>
    </source>
</evidence>
<dbReference type="Pfam" id="PF00067">
    <property type="entry name" value="p450"/>
    <property type="match status" value="1"/>
</dbReference>
<dbReference type="Gene3D" id="1.10.630.10">
    <property type="entry name" value="Cytochrome P450"/>
    <property type="match status" value="1"/>
</dbReference>